<evidence type="ECO:0000313" key="3">
    <source>
        <dbReference type="EMBL" id="GAH33401.1"/>
    </source>
</evidence>
<evidence type="ECO:0000259" key="2">
    <source>
        <dbReference type="PROSITE" id="PS51387"/>
    </source>
</evidence>
<sequence length="388" mass="42865">YAYNWCTEIFNFMEGKEPSPFSDTPKAVILPANTEEVQKIVKLCNKYGITFKAQSTGLGPWNQPSTDNSIIVDLRRMNNIVKIDEKNLYAVIESYVSGAQLQTEIMKYGLNCHMPGAGPQVSPLASATSMNGPGFTSPSTGHSARNVLAVEWVLPTGDILRLGSLGLKNNPDWYNGDGPGPSLRGIMRGWAGAKSGIGIFTQVAVKLFPYPCSTKFNVTGNSPNYNFDVPDFMRLYIIDCGSYKYLEKVFLRVEEEEISFICSHLSGFATMAIFANSIDNLMDKSSIGIMKVPIVILIAARTKREFDYKQKVLKMLLEELKLTNIIGTKYIPESIFYAEALRSNLGLHGFITTGGFQSTKGGCDTAAMCLRSTKSNIRLKKKYIKKGV</sequence>
<proteinExistence type="inferred from homology"/>
<comment type="caution">
    <text evidence="3">The sequence shown here is derived from an EMBL/GenBank/DDBJ whole genome shotgun (WGS) entry which is preliminary data.</text>
</comment>
<reference evidence="3" key="1">
    <citation type="journal article" date="2014" name="Front. Microbiol.">
        <title>High frequency of phylogenetically diverse reductive dehalogenase-homologous genes in deep subseafloor sedimentary metagenomes.</title>
        <authorList>
            <person name="Kawai M."/>
            <person name="Futagami T."/>
            <person name="Toyoda A."/>
            <person name="Takaki Y."/>
            <person name="Nishi S."/>
            <person name="Hori S."/>
            <person name="Arai W."/>
            <person name="Tsubouchi T."/>
            <person name="Morono Y."/>
            <person name="Uchiyama I."/>
            <person name="Ito T."/>
            <person name="Fujiyama A."/>
            <person name="Inagaki F."/>
            <person name="Takami H."/>
        </authorList>
    </citation>
    <scope>NUCLEOTIDE SEQUENCE</scope>
    <source>
        <strain evidence="3">Expedition CK06-06</strain>
    </source>
</reference>
<feature type="non-terminal residue" evidence="3">
    <location>
        <position position="388"/>
    </location>
</feature>
<gene>
    <name evidence="3" type="ORF">S03H2_15436</name>
</gene>
<dbReference type="InterPro" id="IPR036318">
    <property type="entry name" value="FAD-bd_PCMH-like_sf"/>
</dbReference>
<dbReference type="EMBL" id="BARU01007849">
    <property type="protein sequence ID" value="GAH33401.1"/>
    <property type="molecule type" value="Genomic_DNA"/>
</dbReference>
<evidence type="ECO:0000256" key="1">
    <source>
        <dbReference type="ARBA" id="ARBA00008000"/>
    </source>
</evidence>
<accession>X1EJA0</accession>
<dbReference type="PANTHER" id="PTHR11748">
    <property type="entry name" value="D-LACTATE DEHYDROGENASE"/>
    <property type="match status" value="1"/>
</dbReference>
<dbReference type="PROSITE" id="PS51387">
    <property type="entry name" value="FAD_PCMH"/>
    <property type="match status" value="1"/>
</dbReference>
<dbReference type="GO" id="GO:0004458">
    <property type="term" value="F:D-lactate dehydrogenase (cytochrome) activity"/>
    <property type="evidence" value="ECO:0007669"/>
    <property type="project" value="TreeGrafter"/>
</dbReference>
<dbReference type="Gene3D" id="3.30.465.10">
    <property type="match status" value="1"/>
</dbReference>
<protein>
    <recommendedName>
        <fullName evidence="2">FAD-binding PCMH-type domain-containing protein</fullName>
    </recommendedName>
</protein>
<dbReference type="Gene3D" id="3.30.43.10">
    <property type="entry name" value="Uridine Diphospho-n-acetylenolpyruvylglucosamine Reductase, domain 2"/>
    <property type="match status" value="1"/>
</dbReference>
<dbReference type="InterPro" id="IPR016169">
    <property type="entry name" value="FAD-bd_PCMH_sub2"/>
</dbReference>
<dbReference type="GO" id="GO:0008720">
    <property type="term" value="F:D-lactate dehydrogenase (NAD+) activity"/>
    <property type="evidence" value="ECO:0007669"/>
    <property type="project" value="TreeGrafter"/>
</dbReference>
<dbReference type="InterPro" id="IPR016167">
    <property type="entry name" value="FAD-bd_PCMH_sub1"/>
</dbReference>
<comment type="similarity">
    <text evidence="1">Belongs to the FAD-binding oxidoreductase/transferase type 4 family.</text>
</comment>
<name>X1EJA0_9ZZZZ</name>
<dbReference type="SUPFAM" id="SSF56176">
    <property type="entry name" value="FAD-binding/transporter-associated domain-like"/>
    <property type="match status" value="1"/>
</dbReference>
<dbReference type="InterPro" id="IPR006094">
    <property type="entry name" value="Oxid_FAD_bind_N"/>
</dbReference>
<feature type="domain" description="FAD-binding PCMH-type" evidence="2">
    <location>
        <begin position="21"/>
        <end position="210"/>
    </location>
</feature>
<dbReference type="Pfam" id="PF01565">
    <property type="entry name" value="FAD_binding_4"/>
    <property type="match status" value="1"/>
</dbReference>
<dbReference type="GO" id="GO:1903457">
    <property type="term" value="P:lactate catabolic process"/>
    <property type="evidence" value="ECO:0007669"/>
    <property type="project" value="TreeGrafter"/>
</dbReference>
<dbReference type="GO" id="GO:0071949">
    <property type="term" value="F:FAD binding"/>
    <property type="evidence" value="ECO:0007669"/>
    <property type="project" value="InterPro"/>
</dbReference>
<dbReference type="InterPro" id="IPR016166">
    <property type="entry name" value="FAD-bd_PCMH"/>
</dbReference>
<dbReference type="AlphaFoldDB" id="X1EJA0"/>
<feature type="non-terminal residue" evidence="3">
    <location>
        <position position="1"/>
    </location>
</feature>
<organism evidence="3">
    <name type="scientific">marine sediment metagenome</name>
    <dbReference type="NCBI Taxonomy" id="412755"/>
    <lineage>
        <taxon>unclassified sequences</taxon>
        <taxon>metagenomes</taxon>
        <taxon>ecological metagenomes</taxon>
    </lineage>
</organism>
<dbReference type="PANTHER" id="PTHR11748:SF111">
    <property type="entry name" value="D-LACTATE DEHYDROGENASE, MITOCHONDRIAL-RELATED"/>
    <property type="match status" value="1"/>
</dbReference>